<feature type="transmembrane region" description="Helical" evidence="6">
    <location>
        <begin position="250"/>
        <end position="269"/>
    </location>
</feature>
<keyword evidence="4 6" id="KW-1133">Transmembrane helix</keyword>
<sequence>MTTLALKPSRHLLRLSDLTLLAVALVWGTSYGVAKGALVFYPVLGFLAVRFGLTFVLLTPVLWRGTPGQRRDALRTGLPLGGLLLTIFLCETFGVAHTQASNAAFLISLCVVLTPFAQWWLMGQRPTRAVVVFAAVSLLGAALLSGGITGNMGWGDALMLAAAVLRAFIVCQTSLLTRHSRATALQLTAVQAGVIALGAVLLALLWPGGLPALPIEPAFWQATVYLVLGCTVFAFFAQNWALRHSSPSRVALLTSSEPAFGALFAVAWLGESLSVLAWTGGGLMVLAALWTTLRRN</sequence>
<organism evidence="8 9">
    <name type="scientific">Rhodoferax ferrireducens</name>
    <dbReference type="NCBI Taxonomy" id="192843"/>
    <lineage>
        <taxon>Bacteria</taxon>
        <taxon>Pseudomonadati</taxon>
        <taxon>Pseudomonadota</taxon>
        <taxon>Betaproteobacteria</taxon>
        <taxon>Burkholderiales</taxon>
        <taxon>Comamonadaceae</taxon>
        <taxon>Rhodoferax</taxon>
    </lineage>
</organism>
<feature type="domain" description="EamA" evidence="7">
    <location>
        <begin position="16"/>
        <end position="145"/>
    </location>
</feature>
<evidence type="ECO:0000259" key="7">
    <source>
        <dbReference type="Pfam" id="PF00892"/>
    </source>
</evidence>
<feature type="transmembrane region" description="Helical" evidence="6">
    <location>
        <begin position="77"/>
        <end position="97"/>
    </location>
</feature>
<dbReference type="AlphaFoldDB" id="A0A1W9KVL1"/>
<evidence type="ECO:0000256" key="5">
    <source>
        <dbReference type="ARBA" id="ARBA00023136"/>
    </source>
</evidence>
<dbReference type="PANTHER" id="PTHR42920:SF5">
    <property type="entry name" value="EAMA DOMAIN-CONTAINING PROTEIN"/>
    <property type="match status" value="1"/>
</dbReference>
<proteinExistence type="predicted"/>
<dbReference type="InterPro" id="IPR051258">
    <property type="entry name" value="Diverse_Substrate_Transporter"/>
</dbReference>
<dbReference type="EMBL" id="MTEI01000003">
    <property type="protein sequence ID" value="OQW88605.1"/>
    <property type="molecule type" value="Genomic_DNA"/>
</dbReference>
<feature type="transmembrane region" description="Helical" evidence="6">
    <location>
        <begin position="218"/>
        <end position="238"/>
    </location>
</feature>
<keyword evidence="5 6" id="KW-0472">Membrane</keyword>
<feature type="transmembrane region" description="Helical" evidence="6">
    <location>
        <begin position="275"/>
        <end position="293"/>
    </location>
</feature>
<feature type="transmembrane region" description="Helical" evidence="6">
    <location>
        <begin position="12"/>
        <end position="33"/>
    </location>
</feature>
<evidence type="ECO:0000256" key="2">
    <source>
        <dbReference type="ARBA" id="ARBA00022475"/>
    </source>
</evidence>
<protein>
    <submittedName>
        <fullName evidence="8">EamA family transporter</fullName>
    </submittedName>
</protein>
<evidence type="ECO:0000256" key="6">
    <source>
        <dbReference type="SAM" id="Phobius"/>
    </source>
</evidence>
<dbReference type="SUPFAM" id="SSF103481">
    <property type="entry name" value="Multidrug resistance efflux transporter EmrE"/>
    <property type="match status" value="2"/>
</dbReference>
<feature type="transmembrane region" description="Helical" evidence="6">
    <location>
        <begin position="129"/>
        <end position="148"/>
    </location>
</feature>
<dbReference type="PANTHER" id="PTHR42920">
    <property type="entry name" value="OS03G0707200 PROTEIN-RELATED"/>
    <property type="match status" value="1"/>
</dbReference>
<comment type="caution">
    <text evidence="8">The sequence shown here is derived from an EMBL/GenBank/DDBJ whole genome shotgun (WGS) entry which is preliminary data.</text>
</comment>
<name>A0A1W9KVL1_9BURK</name>
<feature type="transmembrane region" description="Helical" evidence="6">
    <location>
        <begin position="39"/>
        <end position="65"/>
    </location>
</feature>
<feature type="transmembrane region" description="Helical" evidence="6">
    <location>
        <begin position="103"/>
        <end position="122"/>
    </location>
</feature>
<comment type="subcellular location">
    <subcellularLocation>
        <location evidence="1">Cell membrane</location>
        <topology evidence="1">Multi-pass membrane protein</topology>
    </subcellularLocation>
</comment>
<reference evidence="8 9" key="1">
    <citation type="submission" date="2017-01" db="EMBL/GenBank/DDBJ databases">
        <title>Novel large sulfur bacteria in the metagenomes of groundwater-fed chemosynthetic microbial mats in the Lake Huron basin.</title>
        <authorList>
            <person name="Sharrar A.M."/>
            <person name="Flood B.E."/>
            <person name="Bailey J.V."/>
            <person name="Jones D.S."/>
            <person name="Biddanda B."/>
            <person name="Ruberg S.A."/>
            <person name="Marcus D.N."/>
            <person name="Dick G.J."/>
        </authorList>
    </citation>
    <scope>NUCLEOTIDE SEQUENCE [LARGE SCALE GENOMIC DNA]</scope>
    <source>
        <strain evidence="8">A7</strain>
    </source>
</reference>
<evidence type="ECO:0000256" key="4">
    <source>
        <dbReference type="ARBA" id="ARBA00022989"/>
    </source>
</evidence>
<dbReference type="GO" id="GO:0005886">
    <property type="term" value="C:plasma membrane"/>
    <property type="evidence" value="ECO:0007669"/>
    <property type="project" value="UniProtKB-SubCell"/>
</dbReference>
<evidence type="ECO:0000256" key="3">
    <source>
        <dbReference type="ARBA" id="ARBA00022692"/>
    </source>
</evidence>
<dbReference type="InterPro" id="IPR000620">
    <property type="entry name" value="EamA_dom"/>
</dbReference>
<feature type="domain" description="EamA" evidence="7">
    <location>
        <begin position="154"/>
        <end position="292"/>
    </location>
</feature>
<evidence type="ECO:0000256" key="1">
    <source>
        <dbReference type="ARBA" id="ARBA00004651"/>
    </source>
</evidence>
<dbReference type="InterPro" id="IPR037185">
    <property type="entry name" value="EmrE-like"/>
</dbReference>
<feature type="transmembrane region" description="Helical" evidence="6">
    <location>
        <begin position="187"/>
        <end position="206"/>
    </location>
</feature>
<keyword evidence="3 6" id="KW-0812">Transmembrane</keyword>
<gene>
    <name evidence="8" type="ORF">BWK72_06345</name>
</gene>
<evidence type="ECO:0000313" key="9">
    <source>
        <dbReference type="Proteomes" id="UP000192505"/>
    </source>
</evidence>
<evidence type="ECO:0000313" key="8">
    <source>
        <dbReference type="EMBL" id="OQW88605.1"/>
    </source>
</evidence>
<feature type="transmembrane region" description="Helical" evidence="6">
    <location>
        <begin position="154"/>
        <end position="175"/>
    </location>
</feature>
<keyword evidence="2" id="KW-1003">Cell membrane</keyword>
<dbReference type="Proteomes" id="UP000192505">
    <property type="component" value="Unassembled WGS sequence"/>
</dbReference>
<dbReference type="Pfam" id="PF00892">
    <property type="entry name" value="EamA"/>
    <property type="match status" value="2"/>
</dbReference>
<accession>A0A1W9KVL1</accession>